<keyword evidence="1" id="KW-0732">Signal</keyword>
<dbReference type="CDD" id="cd12797">
    <property type="entry name" value="M23_peptidase"/>
    <property type="match status" value="1"/>
</dbReference>
<reference evidence="4" key="1">
    <citation type="submission" date="2020-11" db="EMBL/GenBank/DDBJ databases">
        <title>Whole-genome analyses of Nonomuraea sp. K274.</title>
        <authorList>
            <person name="Veyisoglu A."/>
        </authorList>
    </citation>
    <scope>NUCLEOTIDE SEQUENCE</scope>
    <source>
        <strain evidence="4">K274</strain>
    </source>
</reference>
<dbReference type="PANTHER" id="PTHR21666">
    <property type="entry name" value="PEPTIDASE-RELATED"/>
    <property type="match status" value="1"/>
</dbReference>
<dbReference type="InterPro" id="IPR011055">
    <property type="entry name" value="Dup_hybrid_motif"/>
</dbReference>
<dbReference type="Gene3D" id="2.70.70.10">
    <property type="entry name" value="Glucose Permease (Domain IIA)"/>
    <property type="match status" value="1"/>
</dbReference>
<dbReference type="Proteomes" id="UP000605361">
    <property type="component" value="Unassembled WGS sequence"/>
</dbReference>
<organism evidence="4 5">
    <name type="scientific">Nonomuraea cypriaca</name>
    <dbReference type="NCBI Taxonomy" id="1187855"/>
    <lineage>
        <taxon>Bacteria</taxon>
        <taxon>Bacillati</taxon>
        <taxon>Actinomycetota</taxon>
        <taxon>Actinomycetes</taxon>
        <taxon>Streptosporangiales</taxon>
        <taxon>Streptosporangiaceae</taxon>
        <taxon>Nonomuraea</taxon>
    </lineage>
</organism>
<dbReference type="Pfam" id="PF01551">
    <property type="entry name" value="Peptidase_M23"/>
    <property type="match status" value="1"/>
</dbReference>
<dbReference type="AlphaFoldDB" id="A0A931F445"/>
<dbReference type="InterPro" id="IPR016047">
    <property type="entry name" value="M23ase_b-sheet_dom"/>
</dbReference>
<dbReference type="PANTHER" id="PTHR21666:SF289">
    <property type="entry name" value="L-ALA--D-GLU ENDOPEPTIDASE"/>
    <property type="match status" value="1"/>
</dbReference>
<accession>A0A931F445</accession>
<proteinExistence type="predicted"/>
<keyword evidence="5" id="KW-1185">Reference proteome</keyword>
<protein>
    <submittedName>
        <fullName evidence="4">M23 family metallopeptidase</fullName>
    </submittedName>
</protein>
<evidence type="ECO:0000256" key="2">
    <source>
        <dbReference type="SAM" id="MobiDB-lite"/>
    </source>
</evidence>
<evidence type="ECO:0000256" key="1">
    <source>
        <dbReference type="ARBA" id="ARBA00022729"/>
    </source>
</evidence>
<evidence type="ECO:0000313" key="5">
    <source>
        <dbReference type="Proteomes" id="UP000605361"/>
    </source>
</evidence>
<gene>
    <name evidence="4" type="ORF">ITP53_33070</name>
</gene>
<feature type="compositionally biased region" description="Polar residues" evidence="2">
    <location>
        <begin position="1"/>
        <end position="23"/>
    </location>
</feature>
<evidence type="ECO:0000259" key="3">
    <source>
        <dbReference type="Pfam" id="PF01551"/>
    </source>
</evidence>
<dbReference type="EMBL" id="JADOGI010000122">
    <property type="protein sequence ID" value="MBF8190463.1"/>
    <property type="molecule type" value="Genomic_DNA"/>
</dbReference>
<dbReference type="SUPFAM" id="SSF51261">
    <property type="entry name" value="Duplicated hybrid motif"/>
    <property type="match status" value="1"/>
</dbReference>
<comment type="caution">
    <text evidence="4">The sequence shown here is derived from an EMBL/GenBank/DDBJ whole genome shotgun (WGS) entry which is preliminary data.</text>
</comment>
<name>A0A931F445_9ACTN</name>
<sequence>MNFQTTPNSNLQETKTPNDTNPPRQNPIKPSKSDTADHALRRSNRCLPKTAQRALAVVIFATAILSLSAPSARASPEAWRWPLEGQPRILRRFSPPPEPWLAGHRGVDLAAPEAAVVLAPGPGTIRFAGPVAGNGVVTIDHQGGLRTTYLPVAASVRRGQPVTAGAKLGVIEAQKGHCPESCLHWGLLRETRYQDPLLLLGRATIRLLPFWPTTTIAKYHPGSDGVPASPSVPTP</sequence>
<feature type="region of interest" description="Disordered" evidence="2">
    <location>
        <begin position="1"/>
        <end position="37"/>
    </location>
</feature>
<dbReference type="InterPro" id="IPR050570">
    <property type="entry name" value="Cell_wall_metabolism_enzyme"/>
</dbReference>
<feature type="non-terminal residue" evidence="4">
    <location>
        <position position="235"/>
    </location>
</feature>
<dbReference type="RefSeq" id="WP_195899379.1">
    <property type="nucleotide sequence ID" value="NZ_JADOGI010000122.1"/>
</dbReference>
<dbReference type="GO" id="GO:0004222">
    <property type="term" value="F:metalloendopeptidase activity"/>
    <property type="evidence" value="ECO:0007669"/>
    <property type="project" value="TreeGrafter"/>
</dbReference>
<feature type="domain" description="M23ase beta-sheet core" evidence="3">
    <location>
        <begin position="103"/>
        <end position="196"/>
    </location>
</feature>
<evidence type="ECO:0000313" key="4">
    <source>
        <dbReference type="EMBL" id="MBF8190463.1"/>
    </source>
</evidence>